<dbReference type="EMBL" id="JBBWUH010000005">
    <property type="protein sequence ID" value="KAK8166681.1"/>
    <property type="molecule type" value="Genomic_DNA"/>
</dbReference>
<gene>
    <name evidence="8" type="ORF">IWX90DRAFT_433478</name>
</gene>
<comment type="subcellular location">
    <subcellularLocation>
        <location evidence="1">Nucleus</location>
    </subcellularLocation>
</comment>
<feature type="compositionally biased region" description="Low complexity" evidence="6">
    <location>
        <begin position="375"/>
        <end position="386"/>
    </location>
</feature>
<keyword evidence="5" id="KW-0539">Nucleus</keyword>
<evidence type="ECO:0000256" key="5">
    <source>
        <dbReference type="ARBA" id="ARBA00023242"/>
    </source>
</evidence>
<dbReference type="InterPro" id="IPR008721">
    <property type="entry name" value="ORC6_cyclin_first"/>
</dbReference>
<evidence type="ECO:0000256" key="6">
    <source>
        <dbReference type="SAM" id="MobiDB-lite"/>
    </source>
</evidence>
<feature type="region of interest" description="Disordered" evidence="6">
    <location>
        <begin position="215"/>
        <end position="241"/>
    </location>
</feature>
<reference evidence="8 9" key="1">
    <citation type="journal article" date="2022" name="G3 (Bethesda)">
        <title>Enemy or ally: a genomic approach to elucidate the lifestyle of Phyllosticta citrichinaensis.</title>
        <authorList>
            <person name="Buijs V.A."/>
            <person name="Groenewald J.Z."/>
            <person name="Haridas S."/>
            <person name="LaButti K.M."/>
            <person name="Lipzen A."/>
            <person name="Martin F.M."/>
            <person name="Barry K."/>
            <person name="Grigoriev I.V."/>
            <person name="Crous P.W."/>
            <person name="Seidl M.F."/>
        </authorList>
    </citation>
    <scope>NUCLEOTIDE SEQUENCE [LARGE SCALE GENOMIC DNA]</scope>
    <source>
        <strain evidence="8 9">CBS 129764</strain>
    </source>
</reference>
<feature type="compositionally biased region" description="Low complexity" evidence="6">
    <location>
        <begin position="215"/>
        <end position="225"/>
    </location>
</feature>
<feature type="domain" description="ORC6 first cyclin-like" evidence="7">
    <location>
        <begin position="10"/>
        <end position="93"/>
    </location>
</feature>
<feature type="region of interest" description="Disordered" evidence="6">
    <location>
        <begin position="98"/>
        <end position="165"/>
    </location>
</feature>
<evidence type="ECO:0000256" key="4">
    <source>
        <dbReference type="ARBA" id="ARBA00023125"/>
    </source>
</evidence>
<comment type="caution">
    <text evidence="8">The sequence shown here is derived from an EMBL/GenBank/DDBJ whole genome shotgun (WGS) entry which is preliminary data.</text>
</comment>
<evidence type="ECO:0000313" key="9">
    <source>
        <dbReference type="Proteomes" id="UP001456524"/>
    </source>
</evidence>
<feature type="region of interest" description="Disordered" evidence="6">
    <location>
        <begin position="327"/>
        <end position="402"/>
    </location>
</feature>
<comment type="similarity">
    <text evidence="2">Belongs to the ORC6 family.</text>
</comment>
<keyword evidence="3" id="KW-0235">DNA replication</keyword>
<evidence type="ECO:0000256" key="2">
    <source>
        <dbReference type="ARBA" id="ARBA00010840"/>
    </source>
</evidence>
<evidence type="ECO:0000256" key="1">
    <source>
        <dbReference type="ARBA" id="ARBA00004123"/>
    </source>
</evidence>
<dbReference type="Proteomes" id="UP001456524">
    <property type="component" value="Unassembled WGS sequence"/>
</dbReference>
<feature type="compositionally biased region" description="Acidic residues" evidence="6">
    <location>
        <begin position="335"/>
        <end position="355"/>
    </location>
</feature>
<feature type="compositionally biased region" description="Polar residues" evidence="6">
    <location>
        <begin position="387"/>
        <end position="399"/>
    </location>
</feature>
<organism evidence="8 9">
    <name type="scientific">Phyllosticta citrichinensis</name>
    <dbReference type="NCBI Taxonomy" id="1130410"/>
    <lineage>
        <taxon>Eukaryota</taxon>
        <taxon>Fungi</taxon>
        <taxon>Dikarya</taxon>
        <taxon>Ascomycota</taxon>
        <taxon>Pezizomycotina</taxon>
        <taxon>Dothideomycetes</taxon>
        <taxon>Dothideomycetes incertae sedis</taxon>
        <taxon>Botryosphaeriales</taxon>
        <taxon>Phyllostictaceae</taxon>
        <taxon>Phyllosticta</taxon>
    </lineage>
</organism>
<keyword evidence="4" id="KW-0238">DNA-binding</keyword>
<dbReference type="Pfam" id="PF05460">
    <property type="entry name" value="ORC6"/>
    <property type="match status" value="1"/>
</dbReference>
<evidence type="ECO:0000313" key="8">
    <source>
        <dbReference type="EMBL" id="KAK8166681.1"/>
    </source>
</evidence>
<protein>
    <submittedName>
        <fullName evidence="8">Origin recognition complex, subunit 6</fullName>
    </submittedName>
</protein>
<accession>A0ABR1XTS8</accession>
<name>A0ABR1XTS8_9PEZI</name>
<evidence type="ECO:0000256" key="3">
    <source>
        <dbReference type="ARBA" id="ARBA00022705"/>
    </source>
</evidence>
<proteinExistence type="inferred from homology"/>
<keyword evidence="9" id="KW-1185">Reference proteome</keyword>
<sequence>MSRPLEQALAGLIPSHNGPLPPELTTLASSLLAQSRSKASSLKSEEEIARTYACAHLACERLKQRLNLPAIQPRPPVAPRTYKKVYSYFENALNGVGTPRKQQQQQIGYGRAGGSAANTPTRTGRRSRAAMAADDAEDDAQGVEATTPSKRRTPGERGRATPRPRVAATDAVDYSEPPGWSMPLIRTLCKKLDAPAAVPHVYSGLRSVLRLVSSPSSLPPSGTRGRPTREAARAKSGGSGGIVESDISALVVALTFFVSVRMVGRATDKAEHDARNDMAVAVLTDGGYANGHDKKALTKQIDAMVARAGEEKWVDEAQEWWRNVGEGVGVGIDGVDGEQSDDDADARDEDGDVEMTDAPGAVLSVERNRRRRRSSAAAGAGDKSASTPLKQSRADSSSLRGGLGTMIQDSVDYLSEEKRRDFKVWKAEIMKRVEEIEKEDMLRDKGNGRAAEVTV</sequence>
<evidence type="ECO:0000259" key="7">
    <source>
        <dbReference type="Pfam" id="PF05460"/>
    </source>
</evidence>